<dbReference type="PROSITE" id="PS51194">
    <property type="entry name" value="HELICASE_CTER"/>
    <property type="match status" value="1"/>
</dbReference>
<dbReference type="GO" id="GO:0004519">
    <property type="term" value="F:endonuclease activity"/>
    <property type="evidence" value="ECO:0007669"/>
    <property type="project" value="UniProtKB-KW"/>
</dbReference>
<evidence type="ECO:0000259" key="1">
    <source>
        <dbReference type="PROSITE" id="PS51192"/>
    </source>
</evidence>
<dbReference type="GO" id="GO:0005524">
    <property type="term" value="F:ATP binding"/>
    <property type="evidence" value="ECO:0007669"/>
    <property type="project" value="InterPro"/>
</dbReference>
<evidence type="ECO:0000313" key="4">
    <source>
        <dbReference type="Proteomes" id="UP000248597"/>
    </source>
</evidence>
<dbReference type="GO" id="GO:0016787">
    <property type="term" value="F:hydrolase activity"/>
    <property type="evidence" value="ECO:0007669"/>
    <property type="project" value="InterPro"/>
</dbReference>
<reference evidence="3 4" key="1">
    <citation type="submission" date="2017-08" db="EMBL/GenBank/DDBJ databases">
        <title>Infants hospitalized years apart are colonized by the same room-sourced microbial strains.</title>
        <authorList>
            <person name="Brooks B."/>
            <person name="Olm M.R."/>
            <person name="Firek B.A."/>
            <person name="Baker R."/>
            <person name="Thomas B.C."/>
            <person name="Morowitz M.J."/>
            <person name="Banfield J.F."/>
        </authorList>
    </citation>
    <scope>NUCLEOTIDE SEQUENCE [LARGE SCALE GENOMIC DNA]</scope>
    <source>
        <strain evidence="3">S2_005_003_R2_47</strain>
    </source>
</reference>
<dbReference type="Proteomes" id="UP000248597">
    <property type="component" value="Unassembled WGS sequence"/>
</dbReference>
<keyword evidence="3" id="KW-0255">Endonuclease</keyword>
<dbReference type="GO" id="GO:0003677">
    <property type="term" value="F:DNA binding"/>
    <property type="evidence" value="ECO:0007669"/>
    <property type="project" value="InterPro"/>
</dbReference>
<accession>A0A2W5L5G5</accession>
<protein>
    <submittedName>
        <fullName evidence="3">Restriction endonuclease</fullName>
    </submittedName>
</protein>
<dbReference type="InterPro" id="IPR050742">
    <property type="entry name" value="Helicase_Restrict-Modif_Enz"/>
</dbReference>
<dbReference type="Pfam" id="PF04851">
    <property type="entry name" value="ResIII"/>
    <property type="match status" value="1"/>
</dbReference>
<gene>
    <name evidence="3" type="ORF">DI569_03510</name>
</gene>
<dbReference type="InterPro" id="IPR014001">
    <property type="entry name" value="Helicase_ATP-bd"/>
</dbReference>
<dbReference type="Gene3D" id="3.40.50.300">
    <property type="entry name" value="P-loop containing nucleotide triphosphate hydrolases"/>
    <property type="match status" value="2"/>
</dbReference>
<dbReference type="PANTHER" id="PTHR47396">
    <property type="entry name" value="TYPE I RESTRICTION ENZYME ECOKI R PROTEIN"/>
    <property type="match status" value="1"/>
</dbReference>
<organism evidence="3 4">
    <name type="scientific">Sphingopyxis macrogoltabida</name>
    <name type="common">Sphingomonas macrogoltabidus</name>
    <dbReference type="NCBI Taxonomy" id="33050"/>
    <lineage>
        <taxon>Bacteria</taxon>
        <taxon>Pseudomonadati</taxon>
        <taxon>Pseudomonadota</taxon>
        <taxon>Alphaproteobacteria</taxon>
        <taxon>Sphingomonadales</taxon>
        <taxon>Sphingomonadaceae</taxon>
        <taxon>Sphingopyxis</taxon>
    </lineage>
</organism>
<dbReference type="SMART" id="SM00487">
    <property type="entry name" value="DEXDc"/>
    <property type="match status" value="1"/>
</dbReference>
<keyword evidence="3" id="KW-0540">Nuclease</keyword>
<dbReference type="SMART" id="SM00490">
    <property type="entry name" value="HELICc"/>
    <property type="match status" value="1"/>
</dbReference>
<name>A0A2W5L5G5_SPHMC</name>
<dbReference type="InterPro" id="IPR027417">
    <property type="entry name" value="P-loop_NTPase"/>
</dbReference>
<dbReference type="PANTHER" id="PTHR47396:SF1">
    <property type="entry name" value="ATP-DEPENDENT HELICASE IRC3-RELATED"/>
    <property type="match status" value="1"/>
</dbReference>
<feature type="domain" description="Helicase ATP-binding" evidence="1">
    <location>
        <begin position="141"/>
        <end position="313"/>
    </location>
</feature>
<dbReference type="EMBL" id="QFPJ01000006">
    <property type="protein sequence ID" value="PZQ23534.1"/>
    <property type="molecule type" value="Genomic_DNA"/>
</dbReference>
<evidence type="ECO:0000313" key="3">
    <source>
        <dbReference type="EMBL" id="PZQ23534.1"/>
    </source>
</evidence>
<feature type="domain" description="Helicase C-terminal" evidence="2">
    <location>
        <begin position="387"/>
        <end position="533"/>
    </location>
</feature>
<comment type="caution">
    <text evidence="3">The sequence shown here is derived from an EMBL/GenBank/DDBJ whole genome shotgun (WGS) entry which is preliminary data.</text>
</comment>
<dbReference type="GO" id="GO:0005829">
    <property type="term" value="C:cytosol"/>
    <property type="evidence" value="ECO:0007669"/>
    <property type="project" value="TreeGrafter"/>
</dbReference>
<dbReference type="SUPFAM" id="SSF52540">
    <property type="entry name" value="P-loop containing nucleoside triphosphate hydrolases"/>
    <property type="match status" value="1"/>
</dbReference>
<proteinExistence type="predicted"/>
<dbReference type="InterPro" id="IPR001650">
    <property type="entry name" value="Helicase_C-like"/>
</dbReference>
<dbReference type="InterPro" id="IPR006935">
    <property type="entry name" value="Helicase/UvrB_N"/>
</dbReference>
<keyword evidence="3" id="KW-0378">Hydrolase</keyword>
<dbReference type="Pfam" id="PF00271">
    <property type="entry name" value="Helicase_C"/>
    <property type="match status" value="1"/>
</dbReference>
<evidence type="ECO:0000259" key="2">
    <source>
        <dbReference type="PROSITE" id="PS51194"/>
    </source>
</evidence>
<sequence length="533" mass="58285">MARAGIPDLYLVAGKAAVDLLERIESKVLSAHGLAQLVVDRYGASQALQAPEIRDLIIPALKQDEAENLAAMLGIDVDDPYAAMSRIDFSRTQDQLAVLHSFFNVAYEPPEEIIEKPSAVTETSPYTLFAHQRRASLEVRSKLSGTHSRVLLHMPTGAGKTRTAMTTIADILRGEPDGQVIVWLAHSEELCDQAFDEAAKAWRSIGSRDLTIHRHYGSTRVRDFSEIKDGIVIGGLALMYLDSLKRQGELLELSKHIRLIVMDEAHQAIAPTYSHLINLLQRKPTTGVLGLSATPGRSLKDVDADIALANFFNRQKVTLDVEGYDNPIDYLISEGYLARMDFIDLPFAMRGEITLSDTETQQLADGFDLPSRVLDALADDDARNLLIVNAVAAEVAAGGKVILFAISVHHAALIASVLKLRGVSAAAVTSSTPAERRRQTIQRFKDSDELQVLCNYGVLTTGFDAPRTNVAVIARPTSSVVLYSQMIGRAARGTRAGGSANCRILTVVDRVPGFRSLGEGFEFWNDIWEEDPS</sequence>
<dbReference type="PROSITE" id="PS51192">
    <property type="entry name" value="HELICASE_ATP_BIND_1"/>
    <property type="match status" value="1"/>
</dbReference>
<dbReference type="AlphaFoldDB" id="A0A2W5L5G5"/>